<dbReference type="EMBL" id="AP028056">
    <property type="protein sequence ID" value="BEH03289.1"/>
    <property type="molecule type" value="Genomic_DNA"/>
</dbReference>
<reference evidence="3" key="1">
    <citation type="journal article" date="2024" name="Int. J. Syst. Evol. Microbiol.">
        <title>Brooklawnia propionicigenes sp. nov., a facultatively anaerobic, propionate-producing bacterium isolated from a methanogenic reactor treating waste from cattle farms.</title>
        <authorList>
            <person name="Akita Y."/>
            <person name="Ueki A."/>
            <person name="Tonouchi A."/>
            <person name="Sugawara Y."/>
            <person name="Honma S."/>
            <person name="Kaku N."/>
            <person name="Ueki K."/>
        </authorList>
    </citation>
    <scope>NUCLEOTIDE SEQUENCE</scope>
    <source>
        <strain evidence="3">SH051</strain>
    </source>
</reference>
<organism evidence="3 4">
    <name type="scientific">Brooklawnia propionicigenes</name>
    <dbReference type="NCBI Taxonomy" id="3041175"/>
    <lineage>
        <taxon>Bacteria</taxon>
        <taxon>Bacillati</taxon>
        <taxon>Actinomycetota</taxon>
        <taxon>Actinomycetes</taxon>
        <taxon>Propionibacteriales</taxon>
        <taxon>Propionibacteriaceae</taxon>
        <taxon>Brooklawnia</taxon>
    </lineage>
</organism>
<dbReference type="KEGG" id="broo:brsh051_25700"/>
<dbReference type="PANTHER" id="PTHR21180:SF32">
    <property type="entry name" value="ENDONUCLEASE_EXONUCLEASE_PHOSPHATASE FAMILY DOMAIN-CONTAINING PROTEIN 1"/>
    <property type="match status" value="1"/>
</dbReference>
<name>A0AAN0KFB9_9ACTN</name>
<dbReference type="InterPro" id="IPR003583">
    <property type="entry name" value="Hlx-hairpin-Hlx_DNA-bd_motif"/>
</dbReference>
<dbReference type="PANTHER" id="PTHR21180">
    <property type="entry name" value="ENDONUCLEASE/EXONUCLEASE/PHOSPHATASE FAMILY DOMAIN-CONTAINING PROTEIN 1"/>
    <property type="match status" value="1"/>
</dbReference>
<dbReference type="Pfam" id="PF12836">
    <property type="entry name" value="HHH_3"/>
    <property type="match status" value="1"/>
</dbReference>
<dbReference type="Pfam" id="PF10531">
    <property type="entry name" value="SLBB"/>
    <property type="match status" value="1"/>
</dbReference>
<dbReference type="GO" id="GO:0006281">
    <property type="term" value="P:DNA repair"/>
    <property type="evidence" value="ECO:0007669"/>
    <property type="project" value="InterPro"/>
</dbReference>
<keyword evidence="4" id="KW-1185">Reference proteome</keyword>
<dbReference type="InterPro" id="IPR019554">
    <property type="entry name" value="Soluble_ligand-bd"/>
</dbReference>
<dbReference type="Gene3D" id="3.10.560.10">
    <property type="entry name" value="Outer membrane lipoprotein wza domain like"/>
    <property type="match status" value="1"/>
</dbReference>
<dbReference type="InterPro" id="IPR010994">
    <property type="entry name" value="RuvA_2-like"/>
</dbReference>
<proteinExistence type="predicted"/>
<dbReference type="Proteomes" id="UP001431656">
    <property type="component" value="Chromosome"/>
</dbReference>
<evidence type="ECO:0000256" key="1">
    <source>
        <dbReference type="SAM" id="MobiDB-lite"/>
    </source>
</evidence>
<dbReference type="GO" id="GO:0003677">
    <property type="term" value="F:DNA binding"/>
    <property type="evidence" value="ECO:0007669"/>
    <property type="project" value="InterPro"/>
</dbReference>
<dbReference type="SUPFAM" id="SSF47781">
    <property type="entry name" value="RuvA domain 2-like"/>
    <property type="match status" value="1"/>
</dbReference>
<dbReference type="GO" id="GO:0015628">
    <property type="term" value="P:protein secretion by the type II secretion system"/>
    <property type="evidence" value="ECO:0007669"/>
    <property type="project" value="TreeGrafter"/>
</dbReference>
<feature type="compositionally biased region" description="Gly residues" evidence="1">
    <location>
        <begin position="121"/>
        <end position="144"/>
    </location>
</feature>
<evidence type="ECO:0000313" key="4">
    <source>
        <dbReference type="Proteomes" id="UP001431656"/>
    </source>
</evidence>
<dbReference type="GO" id="GO:0015627">
    <property type="term" value="C:type II protein secretion system complex"/>
    <property type="evidence" value="ECO:0007669"/>
    <property type="project" value="TreeGrafter"/>
</dbReference>
<dbReference type="SMART" id="SM00278">
    <property type="entry name" value="HhH1"/>
    <property type="match status" value="2"/>
</dbReference>
<feature type="domain" description="Helix-hairpin-helix DNA-binding motif class 1" evidence="2">
    <location>
        <begin position="187"/>
        <end position="206"/>
    </location>
</feature>
<gene>
    <name evidence="3" type="ORF">brsh051_25700</name>
</gene>
<evidence type="ECO:0000313" key="3">
    <source>
        <dbReference type="EMBL" id="BEH03289.1"/>
    </source>
</evidence>
<feature type="domain" description="Helix-hairpin-helix DNA-binding motif class 1" evidence="2">
    <location>
        <begin position="157"/>
        <end position="176"/>
    </location>
</feature>
<feature type="region of interest" description="Disordered" evidence="1">
    <location>
        <begin position="105"/>
        <end position="146"/>
    </location>
</feature>
<dbReference type="InterPro" id="IPR051675">
    <property type="entry name" value="Endo/Exo/Phosphatase_dom_1"/>
</dbReference>
<sequence length="209" mass="20312">MLLVVAVVLTGSRLTAARGHELDTVSATPVLTPAASVSSPTPSPVPLRVHVMGAVVAPGVVSVPAGSRVADAIAAAGGLARDADCAELNLAAELPDGAQIVIGTTADPRGEMRTGQADSTGGSGSGTGGSGAGGSGGAATGGGTSSSTVNLNTATAAQLETLPGVGPVMAQRIIDWRTANGGFTRVEELQEVDGIGAKTYAKLAPLVHV</sequence>
<accession>A0AAN0KFB9</accession>
<dbReference type="Gene3D" id="1.10.150.320">
    <property type="entry name" value="Photosystem II 12 kDa extrinsic protein"/>
    <property type="match status" value="1"/>
</dbReference>
<protein>
    <recommendedName>
        <fullName evidence="2">Helix-hairpin-helix DNA-binding motif class 1 domain-containing protein</fullName>
    </recommendedName>
</protein>
<dbReference type="AlphaFoldDB" id="A0AAN0KFB9"/>
<evidence type="ECO:0000259" key="2">
    <source>
        <dbReference type="SMART" id="SM00278"/>
    </source>
</evidence>